<organism evidence="2 3">
    <name type="scientific">Rhodoferax aquaticus</name>
    <dbReference type="NCBI Taxonomy" id="2527691"/>
    <lineage>
        <taxon>Bacteria</taxon>
        <taxon>Pseudomonadati</taxon>
        <taxon>Pseudomonadota</taxon>
        <taxon>Betaproteobacteria</taxon>
        <taxon>Burkholderiales</taxon>
        <taxon>Comamonadaceae</taxon>
        <taxon>Rhodoferax</taxon>
    </lineage>
</organism>
<protein>
    <submittedName>
        <fullName evidence="2">Uncharacterized protein</fullName>
    </submittedName>
</protein>
<dbReference type="AlphaFoldDB" id="A0A515EV30"/>
<feature type="region of interest" description="Disordered" evidence="1">
    <location>
        <begin position="1"/>
        <end position="31"/>
    </location>
</feature>
<feature type="compositionally biased region" description="Low complexity" evidence="1">
    <location>
        <begin position="20"/>
        <end position="31"/>
    </location>
</feature>
<evidence type="ECO:0000256" key="1">
    <source>
        <dbReference type="SAM" id="MobiDB-lite"/>
    </source>
</evidence>
<dbReference type="EMBL" id="CP036282">
    <property type="protein sequence ID" value="QDL56532.1"/>
    <property type="molecule type" value="Genomic_DNA"/>
</dbReference>
<gene>
    <name evidence="2" type="ORF">EXZ61_21550</name>
</gene>
<dbReference type="RefSeq" id="WP_142813967.1">
    <property type="nucleotide sequence ID" value="NZ_CP036282.1"/>
</dbReference>
<accession>A0A515EV30</accession>
<sequence length="209" mass="22710">MLSHTQTAPRAAARSEKASRSAVPAQATPAATAQPLWRQTCLVDNRYGREEAFTIGPDGCVWSFFPDALAQAFDVSYCLESLGMPADVLAVGKDEFGNLVAVAAKGLQVQYRVELPHAQGAQAPAAAARWSEVRHANLPAMPGAIAIERLYTQDVFGSHHIAAMVRMDASVDESTVRLLYCNWTEQNPEFFASNEARELGQLARIQNAH</sequence>
<dbReference type="Proteomes" id="UP000317365">
    <property type="component" value="Chromosome"/>
</dbReference>
<dbReference type="KEGG" id="rhg:EXZ61_21550"/>
<evidence type="ECO:0000313" key="3">
    <source>
        <dbReference type="Proteomes" id="UP000317365"/>
    </source>
</evidence>
<name>A0A515EV30_9BURK</name>
<proteinExistence type="predicted"/>
<keyword evidence="3" id="KW-1185">Reference proteome</keyword>
<reference evidence="3" key="2">
    <citation type="journal article" date="2020" name="Int. J. Syst. Evol. Microbiol.">
        <title>Genomic insights into a novel species Rhodoferax aquaticus sp. nov., isolated from freshwater.</title>
        <authorList>
            <person name="Li T."/>
            <person name="Zhuo Y."/>
            <person name="Jin C.Z."/>
            <person name="Wu X."/>
            <person name="Ko S.R."/>
            <person name="Jin F.J."/>
            <person name="Ahn C.Y."/>
            <person name="Oh H.M."/>
            <person name="Lee H.G."/>
            <person name="Jin L."/>
        </authorList>
    </citation>
    <scope>NUCLEOTIDE SEQUENCE [LARGE SCALE GENOMIC DNA]</scope>
    <source>
        <strain evidence="3">Gr-4</strain>
    </source>
</reference>
<reference evidence="3" key="1">
    <citation type="submission" date="2019-02" db="EMBL/GenBank/DDBJ databases">
        <title>Complete genome sequence of Rhodoferax sp. Gr-4.</title>
        <authorList>
            <person name="Jin L."/>
        </authorList>
    </citation>
    <scope>NUCLEOTIDE SEQUENCE [LARGE SCALE GENOMIC DNA]</scope>
    <source>
        <strain evidence="3">Gr-4</strain>
    </source>
</reference>
<evidence type="ECO:0000313" key="2">
    <source>
        <dbReference type="EMBL" id="QDL56532.1"/>
    </source>
</evidence>